<gene>
    <name evidence="1" type="ORF">MNBD_GAMMA26-1412</name>
</gene>
<proteinExistence type="predicted"/>
<reference evidence="1" key="1">
    <citation type="submission" date="2018-06" db="EMBL/GenBank/DDBJ databases">
        <authorList>
            <person name="Zhirakovskaya E."/>
        </authorList>
    </citation>
    <scope>NUCLEOTIDE SEQUENCE</scope>
</reference>
<sequence length="237" mass="26585">MPADREDIDPAIESTGDKVHRVVRAGLGLMPVGSGTAVEIFNSLVTPPLEKRKNKWMIEVTESLQALEEKSELNISEVFENEEFLSTLIEASSAALKTHENEKLSALRSAVINSATGDAPEFSKRELYLRYISELTVWHIKLLNLFNDPAEWGARNNVQFPSLYSGGRSHILLKAYPELNNERDFYDQVWKDLYSRGLVNTDSLHGMMTGDGLMQACTTESGQIFIGFITTQEEENV</sequence>
<evidence type="ECO:0000313" key="1">
    <source>
        <dbReference type="EMBL" id="VAX07100.1"/>
    </source>
</evidence>
<organism evidence="1">
    <name type="scientific">hydrothermal vent metagenome</name>
    <dbReference type="NCBI Taxonomy" id="652676"/>
    <lineage>
        <taxon>unclassified sequences</taxon>
        <taxon>metagenomes</taxon>
        <taxon>ecological metagenomes</taxon>
    </lineage>
</organism>
<dbReference type="EMBL" id="UOFX01000021">
    <property type="protein sequence ID" value="VAX07100.1"/>
    <property type="molecule type" value="Genomic_DNA"/>
</dbReference>
<accession>A0A3B1B9V4</accession>
<dbReference type="AlphaFoldDB" id="A0A3B1B9V4"/>
<protein>
    <submittedName>
        <fullName evidence="1">Uncharacterized protein</fullName>
    </submittedName>
</protein>
<name>A0A3B1B9V4_9ZZZZ</name>